<name>A0A844EQ01_9LACO</name>
<dbReference type="SUPFAM" id="SSF64182">
    <property type="entry name" value="DHH phosphoesterases"/>
    <property type="match status" value="1"/>
</dbReference>
<protein>
    <submittedName>
        <fullName evidence="1">Bifunctional oligoribonuclease/PAP phosphatase NrnA</fullName>
    </submittedName>
</protein>
<organism evidence="1 2">
    <name type="scientific">Lentilactobacillus parabuchneri</name>
    <dbReference type="NCBI Taxonomy" id="152331"/>
    <lineage>
        <taxon>Bacteria</taxon>
        <taxon>Bacillati</taxon>
        <taxon>Bacillota</taxon>
        <taxon>Bacilli</taxon>
        <taxon>Lactobacillales</taxon>
        <taxon>Lactobacillaceae</taxon>
        <taxon>Lentilactobacillus</taxon>
    </lineage>
</organism>
<accession>A0A844EQ01</accession>
<comment type="caution">
    <text evidence="1">The sequence shown here is derived from an EMBL/GenBank/DDBJ whole genome shotgun (WGS) entry which is preliminary data.</text>
</comment>
<dbReference type="EMBL" id="WKKY01001280">
    <property type="protein sequence ID" value="MSE22583.1"/>
    <property type="molecule type" value="Genomic_DNA"/>
</dbReference>
<proteinExistence type="predicted"/>
<feature type="non-terminal residue" evidence="1">
    <location>
        <position position="50"/>
    </location>
</feature>
<dbReference type="Gene3D" id="3.90.1640.10">
    <property type="entry name" value="inorganic pyrophosphatase (n-terminal core)"/>
    <property type="match status" value="1"/>
</dbReference>
<gene>
    <name evidence="1" type="ORF">GKC44_15405</name>
</gene>
<dbReference type="AlphaFoldDB" id="A0A844EQ01"/>
<evidence type="ECO:0000313" key="1">
    <source>
        <dbReference type="EMBL" id="MSE22583.1"/>
    </source>
</evidence>
<reference evidence="1 2" key="1">
    <citation type="submission" date="2019-11" db="EMBL/GenBank/DDBJ databases">
        <title>Draft Genome Sequence of Plant Growth-Promoting Rhizosphere-Associated Bacteria.</title>
        <authorList>
            <person name="Vasilyev I.Y."/>
            <person name="Radchenko V."/>
            <person name="Ilnitskaya E.V."/>
        </authorList>
    </citation>
    <scope>NUCLEOTIDE SEQUENCE [LARGE SCALE GENOMIC DNA]</scope>
    <source>
        <strain evidence="1 2">VRA_07sq_f</strain>
    </source>
</reference>
<dbReference type="Proteomes" id="UP000491237">
    <property type="component" value="Unassembled WGS sequence"/>
</dbReference>
<evidence type="ECO:0000313" key="2">
    <source>
        <dbReference type="Proteomes" id="UP000491237"/>
    </source>
</evidence>
<dbReference type="InterPro" id="IPR038763">
    <property type="entry name" value="DHH_sf"/>
</dbReference>
<sequence length="50" mass="5723">MAIQEQILNEIKKFKIIIIHRHKRPDPDAIGSQMGLAQLIKASFPDKQVL</sequence>